<comment type="caution">
    <text evidence="2">The sequence shown here is derived from an EMBL/GenBank/DDBJ whole genome shotgun (WGS) entry which is preliminary data.</text>
</comment>
<evidence type="ECO:0008006" key="4">
    <source>
        <dbReference type="Google" id="ProtNLM"/>
    </source>
</evidence>
<name>A0ABS4CGL6_9ENTE</name>
<feature type="transmembrane region" description="Helical" evidence="1">
    <location>
        <begin position="284"/>
        <end position="301"/>
    </location>
</feature>
<evidence type="ECO:0000313" key="2">
    <source>
        <dbReference type="EMBL" id="MBP1045160.1"/>
    </source>
</evidence>
<feature type="transmembrane region" description="Helical" evidence="1">
    <location>
        <begin position="156"/>
        <end position="173"/>
    </location>
</feature>
<feature type="transmembrane region" description="Helical" evidence="1">
    <location>
        <begin position="100"/>
        <end position="119"/>
    </location>
</feature>
<dbReference type="Proteomes" id="UP000673375">
    <property type="component" value="Unassembled WGS sequence"/>
</dbReference>
<evidence type="ECO:0000256" key="1">
    <source>
        <dbReference type="SAM" id="Phobius"/>
    </source>
</evidence>
<feature type="transmembrane region" description="Helical" evidence="1">
    <location>
        <begin position="373"/>
        <end position="393"/>
    </location>
</feature>
<organism evidence="2 3">
    <name type="scientific">Enterococcus larvae</name>
    <dbReference type="NCBI Taxonomy" id="2794352"/>
    <lineage>
        <taxon>Bacteria</taxon>
        <taxon>Bacillati</taxon>
        <taxon>Bacillota</taxon>
        <taxon>Bacilli</taxon>
        <taxon>Lactobacillales</taxon>
        <taxon>Enterococcaceae</taxon>
        <taxon>Enterococcus</taxon>
    </lineage>
</organism>
<feature type="transmembrane region" description="Helical" evidence="1">
    <location>
        <begin position="12"/>
        <end position="34"/>
    </location>
</feature>
<feature type="transmembrane region" description="Helical" evidence="1">
    <location>
        <begin position="179"/>
        <end position="210"/>
    </location>
</feature>
<proteinExistence type="predicted"/>
<evidence type="ECO:0000313" key="3">
    <source>
        <dbReference type="Proteomes" id="UP000673375"/>
    </source>
</evidence>
<protein>
    <recommendedName>
        <fullName evidence="4">Membrane protein 6-pyruvoyl-tetrahydropterin synthase-related domain-containing protein</fullName>
    </recommendedName>
</protein>
<accession>A0ABS4CGL6</accession>
<keyword evidence="1" id="KW-0472">Membrane</keyword>
<feature type="transmembrane region" description="Helical" evidence="1">
    <location>
        <begin position="313"/>
        <end position="333"/>
    </location>
</feature>
<feature type="transmembrane region" description="Helical" evidence="1">
    <location>
        <begin position="523"/>
        <end position="540"/>
    </location>
</feature>
<keyword evidence="1" id="KW-0812">Transmembrane</keyword>
<reference evidence="2 3" key="1">
    <citation type="submission" date="2020-12" db="EMBL/GenBank/DDBJ databases">
        <title>Vagococcus allomyrinae sp. nov. and Enterococcus lavae sp. nov., isolated from the larvae of Allomyrina dichotoma.</title>
        <authorList>
            <person name="Lee S.D."/>
        </authorList>
    </citation>
    <scope>NUCLEOTIDE SEQUENCE [LARGE SCALE GENOMIC DNA]</scope>
    <source>
        <strain evidence="2 3">BWM-S5</strain>
    </source>
</reference>
<dbReference type="EMBL" id="JAEDXU010000001">
    <property type="protein sequence ID" value="MBP1045160.1"/>
    <property type="molecule type" value="Genomic_DNA"/>
</dbReference>
<dbReference type="RefSeq" id="WP_209555943.1">
    <property type="nucleotide sequence ID" value="NZ_JAEDXU010000001.1"/>
</dbReference>
<gene>
    <name evidence="2" type="ORF">I6N96_02635</name>
</gene>
<feature type="transmembrane region" description="Helical" evidence="1">
    <location>
        <begin position="345"/>
        <end position="364"/>
    </location>
</feature>
<feature type="transmembrane region" description="Helical" evidence="1">
    <location>
        <begin position="125"/>
        <end position="144"/>
    </location>
</feature>
<feature type="transmembrane region" description="Helical" evidence="1">
    <location>
        <begin position="222"/>
        <end position="242"/>
    </location>
</feature>
<sequence length="546" mass="62807">MKWVIRKFDYRVIIVLVIFSLLTIFPYFLNGFIYHQDDIFFHRTRLESYYEAVKHLDFFPRVFSNMGNNYGYAADLFYPSILTLPFALFRLAGIEFVQAFFLYQFLVSLVTAVIAYKVMKVITNSMYQGLFFSILYTTATYRLIDQSIRGALGETLAFCFLPLVLYAVYTIIYKEKDSWMMLAIGMSLLLASHLITAFYTALFIAVFLILRFNLIDRRKIVSFVKAGFSSVLLSTWFLLPYIEQTTKIAFNFTKAKLWLIGLDFTLTDLLGNSLSNVGKTSESLKPNFGIFILCIVIYAIFNYKKLKPSTRELTLTTIILIIVSTNLFFWASFQDTIFSVIQFEWRLLIFVTLFGSILATWLLFQQIKKPEKVIFQFAAFLIFVLTYGFNVHAMEISTSKNSYAVTNENYLDFEQSEIGHGREYLVKDTDTSVYYMNPVPKIDGNVYLSNATQEHTYKSSKYTIQLLNDAVVQLPKFFYVGYTISVDGAVSSYYEKDGFLTLDVPAGSHEIKATYSGTLLQHVSVWISAMTALGMLGLLIRRLVVQ</sequence>
<keyword evidence="3" id="KW-1185">Reference proteome</keyword>
<feature type="transmembrane region" description="Helical" evidence="1">
    <location>
        <begin position="76"/>
        <end position="93"/>
    </location>
</feature>
<keyword evidence="1" id="KW-1133">Transmembrane helix</keyword>